<dbReference type="Gene3D" id="3.30.1310.10">
    <property type="entry name" value="Nucleoid-associated protein YbaB-like domain"/>
    <property type="match status" value="1"/>
</dbReference>
<dbReference type="GO" id="GO:0005829">
    <property type="term" value="C:cytosol"/>
    <property type="evidence" value="ECO:0007669"/>
    <property type="project" value="TreeGrafter"/>
</dbReference>
<comment type="similarity">
    <text evidence="4">Belongs to the YbaB/EbfC family.</text>
</comment>
<comment type="subcellular location">
    <subcellularLocation>
        <location evidence="4">Cytoplasm</location>
        <location evidence="4">Nucleoid</location>
    </subcellularLocation>
</comment>
<keyword evidence="7" id="KW-1185">Reference proteome</keyword>
<evidence type="ECO:0000256" key="3">
    <source>
        <dbReference type="ARBA" id="ARBA00023125"/>
    </source>
</evidence>
<protein>
    <recommendedName>
        <fullName evidence="4">Nucleoid-associated protein SAMN02745887_03484</fullName>
    </recommendedName>
</protein>
<dbReference type="InterPro" id="IPR004401">
    <property type="entry name" value="YbaB/EbfC"/>
</dbReference>
<dbReference type="HAMAP" id="MF_00274">
    <property type="entry name" value="DNA_YbaB_EbfC"/>
    <property type="match status" value="1"/>
</dbReference>
<gene>
    <name evidence="6" type="ORF">SAMN02745887_03484</name>
</gene>
<dbReference type="GO" id="GO:0043590">
    <property type="term" value="C:bacterial nucleoid"/>
    <property type="evidence" value="ECO:0007669"/>
    <property type="project" value="UniProtKB-UniRule"/>
</dbReference>
<evidence type="ECO:0000256" key="1">
    <source>
        <dbReference type="ARBA" id="ARBA00011738"/>
    </source>
</evidence>
<evidence type="ECO:0000313" key="7">
    <source>
        <dbReference type="Proteomes" id="UP000186513"/>
    </source>
</evidence>
<dbReference type="SUPFAM" id="SSF82607">
    <property type="entry name" value="YbaB-like"/>
    <property type="match status" value="1"/>
</dbReference>
<dbReference type="STRING" id="1121279.SAMN02745887_03484"/>
<keyword evidence="3 4" id="KW-0238">DNA-binding</keyword>
<accession>A0A1K2HRU3</accession>
<keyword evidence="2 4" id="KW-0963">Cytoplasm</keyword>
<dbReference type="NCBIfam" id="TIGR00103">
    <property type="entry name" value="DNA_YbaB_EbfC"/>
    <property type="match status" value="1"/>
</dbReference>
<dbReference type="Pfam" id="PF02575">
    <property type="entry name" value="YbaB_DNA_bd"/>
    <property type="match status" value="1"/>
</dbReference>
<dbReference type="PIRSF" id="PIRSF004555">
    <property type="entry name" value="UCP004555"/>
    <property type="match status" value="1"/>
</dbReference>
<comment type="function">
    <text evidence="4">Binds to DNA and alters its conformation. May be involved in regulation of gene expression, nucleoid organization and DNA protection.</text>
</comment>
<dbReference type="EMBL" id="FPKR01000015">
    <property type="protein sequence ID" value="SFZ79273.1"/>
    <property type="molecule type" value="Genomic_DNA"/>
</dbReference>
<dbReference type="PANTHER" id="PTHR33449:SF1">
    <property type="entry name" value="NUCLEOID-ASSOCIATED PROTEIN YBAB"/>
    <property type="match status" value="1"/>
</dbReference>
<dbReference type="AlphaFoldDB" id="A0A1K2HRU3"/>
<evidence type="ECO:0000256" key="4">
    <source>
        <dbReference type="HAMAP-Rule" id="MF_00274"/>
    </source>
</evidence>
<reference evidence="6 7" key="1">
    <citation type="submission" date="2016-11" db="EMBL/GenBank/DDBJ databases">
        <authorList>
            <person name="Jaros S."/>
            <person name="Januszkiewicz K."/>
            <person name="Wedrychowicz H."/>
        </authorList>
    </citation>
    <scope>NUCLEOTIDE SEQUENCE [LARGE SCALE GENOMIC DNA]</scope>
    <source>
        <strain evidence="6 7">DSM 18899</strain>
    </source>
</reference>
<dbReference type="PANTHER" id="PTHR33449">
    <property type="entry name" value="NUCLEOID-ASSOCIATED PROTEIN YBAB"/>
    <property type="match status" value="1"/>
</dbReference>
<name>A0A1K2HRU3_9NEIS</name>
<dbReference type="GO" id="GO:0003677">
    <property type="term" value="F:DNA binding"/>
    <property type="evidence" value="ECO:0007669"/>
    <property type="project" value="UniProtKB-UniRule"/>
</dbReference>
<organism evidence="6 7">
    <name type="scientific">Chitinimonas taiwanensis DSM 18899</name>
    <dbReference type="NCBI Taxonomy" id="1121279"/>
    <lineage>
        <taxon>Bacteria</taxon>
        <taxon>Pseudomonadati</taxon>
        <taxon>Pseudomonadota</taxon>
        <taxon>Betaproteobacteria</taxon>
        <taxon>Neisseriales</taxon>
        <taxon>Chitinibacteraceae</taxon>
        <taxon>Chitinimonas</taxon>
    </lineage>
</organism>
<dbReference type="FunFam" id="3.30.1310.10:FF:000001">
    <property type="entry name" value="Nucleoid-associated protein YbaB"/>
    <property type="match status" value="1"/>
</dbReference>
<dbReference type="InterPro" id="IPR036894">
    <property type="entry name" value="YbaB-like_sf"/>
</dbReference>
<feature type="coiled-coil region" evidence="5">
    <location>
        <begin position="7"/>
        <end position="34"/>
    </location>
</feature>
<evidence type="ECO:0000256" key="2">
    <source>
        <dbReference type="ARBA" id="ARBA00022490"/>
    </source>
</evidence>
<dbReference type="OrthoDB" id="9808738at2"/>
<sequence>MFNKGGLGNLMKQAQQMQENMKKAQEELGNIDVEGQAGAGMVKIVMNCHHAVKRVSIDPSVIDDDKEMLEDLIAAAFNDALRRAEQTSQEKMAGFSAGLNLPAGMKLPF</sequence>
<keyword evidence="5" id="KW-0175">Coiled coil</keyword>
<evidence type="ECO:0000313" key="6">
    <source>
        <dbReference type="EMBL" id="SFZ79273.1"/>
    </source>
</evidence>
<evidence type="ECO:0000256" key="5">
    <source>
        <dbReference type="SAM" id="Coils"/>
    </source>
</evidence>
<dbReference type="Proteomes" id="UP000186513">
    <property type="component" value="Unassembled WGS sequence"/>
</dbReference>
<comment type="subunit">
    <text evidence="1 4">Homodimer.</text>
</comment>
<dbReference type="RefSeq" id="WP_072429960.1">
    <property type="nucleotide sequence ID" value="NZ_FPKR01000015.1"/>
</dbReference>
<proteinExistence type="inferred from homology"/>